<evidence type="ECO:0000313" key="3">
    <source>
        <dbReference type="Proteomes" id="UP000663505"/>
    </source>
</evidence>
<keyword evidence="1" id="KW-0812">Transmembrane</keyword>
<keyword evidence="3" id="KW-1185">Reference proteome</keyword>
<reference evidence="2 3" key="1">
    <citation type="submission" date="2021-02" db="EMBL/GenBank/DDBJ databases">
        <title>Alicyclobacillus curvatus sp. nov. and Alicyclobacillus mengziensis sp. nov., two acidophilic bacteria isolated from acid mine drainage.</title>
        <authorList>
            <person name="Huang Y."/>
        </authorList>
    </citation>
    <scope>NUCLEOTIDE SEQUENCE [LARGE SCALE GENOMIC DNA]</scope>
    <source>
        <strain evidence="2 3">S30H14</strain>
    </source>
</reference>
<keyword evidence="1" id="KW-0472">Membrane</keyword>
<gene>
    <name evidence="2" type="ORF">JZ786_23715</name>
</gene>
<sequence length="171" mass="19230">MKKWLIWAGSLVLVLSLVVNVYLYQQHNKMRRYVEFEIGSAVGLLNSSSSMQIMPNTFNNSTQVRGMQVAEAAAYLSSAAPYLDELGIHHMQGIGTVLSGDAFPLMYPQMRHVDANQMLNLVRYSSKQLNACFPNGLTGKLDFSKLQTAINNIYQEMPAQYRQSNYNDISP</sequence>
<organism evidence="2 3">
    <name type="scientific">Alicyclobacillus mengziensis</name>
    <dbReference type="NCBI Taxonomy" id="2931921"/>
    <lineage>
        <taxon>Bacteria</taxon>
        <taxon>Bacillati</taxon>
        <taxon>Bacillota</taxon>
        <taxon>Bacilli</taxon>
        <taxon>Bacillales</taxon>
        <taxon>Alicyclobacillaceae</taxon>
        <taxon>Alicyclobacillus</taxon>
    </lineage>
</organism>
<protein>
    <submittedName>
        <fullName evidence="2">Uncharacterized protein</fullName>
    </submittedName>
</protein>
<feature type="transmembrane region" description="Helical" evidence="1">
    <location>
        <begin position="6"/>
        <end position="24"/>
    </location>
</feature>
<evidence type="ECO:0000256" key="1">
    <source>
        <dbReference type="SAM" id="Phobius"/>
    </source>
</evidence>
<dbReference type="AlphaFoldDB" id="A0A9X7Z6G6"/>
<proteinExistence type="predicted"/>
<accession>A0A9X7Z6G6</accession>
<dbReference type="KEGG" id="afx:JZ786_23715"/>
<dbReference type="EMBL" id="CP071182">
    <property type="protein sequence ID" value="QSO47357.1"/>
    <property type="molecule type" value="Genomic_DNA"/>
</dbReference>
<dbReference type="RefSeq" id="WP_206656710.1">
    <property type="nucleotide sequence ID" value="NZ_CP071182.1"/>
</dbReference>
<keyword evidence="1" id="KW-1133">Transmembrane helix</keyword>
<name>A0A9X7Z6G6_9BACL</name>
<evidence type="ECO:0000313" key="2">
    <source>
        <dbReference type="EMBL" id="QSO47357.1"/>
    </source>
</evidence>
<dbReference type="Proteomes" id="UP000663505">
    <property type="component" value="Chromosome"/>
</dbReference>